<organism evidence="2">
    <name type="scientific">uncultured Caudovirales phage</name>
    <dbReference type="NCBI Taxonomy" id="2100421"/>
    <lineage>
        <taxon>Viruses</taxon>
        <taxon>Duplodnaviria</taxon>
        <taxon>Heunggongvirae</taxon>
        <taxon>Uroviricota</taxon>
        <taxon>Caudoviricetes</taxon>
        <taxon>Peduoviridae</taxon>
        <taxon>Maltschvirus</taxon>
        <taxon>Maltschvirus maltsch</taxon>
    </lineage>
</organism>
<dbReference type="EMBL" id="LR798278">
    <property type="protein sequence ID" value="CAB5220074.1"/>
    <property type="molecule type" value="Genomic_DNA"/>
</dbReference>
<evidence type="ECO:0000256" key="1">
    <source>
        <dbReference type="SAM" id="Phobius"/>
    </source>
</evidence>
<keyword evidence="1" id="KW-0812">Transmembrane</keyword>
<keyword evidence="1" id="KW-0472">Membrane</keyword>
<gene>
    <name evidence="2" type="ORF">UFOVP239_45</name>
</gene>
<proteinExistence type="predicted"/>
<evidence type="ECO:0000313" key="2">
    <source>
        <dbReference type="EMBL" id="CAB5220074.1"/>
    </source>
</evidence>
<accession>A0A6J7WVD8</accession>
<sequence length="59" mass="7041">MSGWLANLGVYTPAVIWLVLWMLLFPIRLLVLLVLPYKADKTWHWANPIFMFFAFEETR</sequence>
<protein>
    <submittedName>
        <fullName evidence="2">Uncharacterized protein</fullName>
    </submittedName>
</protein>
<reference evidence="2" key="1">
    <citation type="submission" date="2020-05" db="EMBL/GenBank/DDBJ databases">
        <authorList>
            <person name="Chiriac C."/>
            <person name="Salcher M."/>
            <person name="Ghai R."/>
            <person name="Kavagutti S V."/>
        </authorList>
    </citation>
    <scope>NUCLEOTIDE SEQUENCE</scope>
</reference>
<feature type="transmembrane region" description="Helical" evidence="1">
    <location>
        <begin position="14"/>
        <end position="35"/>
    </location>
</feature>
<keyword evidence="1" id="KW-1133">Transmembrane helix</keyword>
<name>A0A6J7WVD8_9CAUD</name>